<accession>A0A4R0RIC4</accession>
<feature type="compositionally biased region" description="Polar residues" evidence="6">
    <location>
        <begin position="197"/>
        <end position="208"/>
    </location>
</feature>
<sequence>MSQYENPYYQSNSMGGGYMSGGGSQFNSPGAGTGSRRNTSNSLRPLTVKQVYAATQAHTDAEWMLDDLEVGQITVVAQVMSVQKQATNSVYYLDDGTGRIEARHWIDTTMEDDEDPNMITDNSYVRVLGGIKSFGNKRYINASHVRVAKDPSETYYHVLDVVASKLLLERGAPGRGGPVGDVKPNISAGGSGSASAYTAQSHGGASDQYSHLPQLERSIITFMMNQPPNEEGIHVGAIARTVGGSANEISAALDKLMDEGHVFTTLDESHYALSV</sequence>
<dbReference type="GO" id="GO:0006260">
    <property type="term" value="P:DNA replication"/>
    <property type="evidence" value="ECO:0007669"/>
    <property type="project" value="UniProtKB-KW"/>
</dbReference>
<evidence type="ECO:0000256" key="1">
    <source>
        <dbReference type="ARBA" id="ARBA00004123"/>
    </source>
</evidence>
<dbReference type="InterPro" id="IPR036388">
    <property type="entry name" value="WH-like_DNA-bd_sf"/>
</dbReference>
<comment type="subcellular location">
    <subcellularLocation>
        <location evidence="1">Nucleus</location>
    </subcellularLocation>
</comment>
<dbReference type="PANTHER" id="PTHR13989">
    <property type="entry name" value="REPLICATION PROTEIN A-RELATED"/>
    <property type="match status" value="1"/>
</dbReference>
<protein>
    <submittedName>
        <fullName evidence="8">Replication factor A protein 2</fullName>
    </submittedName>
</protein>
<evidence type="ECO:0000313" key="9">
    <source>
        <dbReference type="Proteomes" id="UP000292702"/>
    </source>
</evidence>
<dbReference type="Gene3D" id="2.40.50.140">
    <property type="entry name" value="Nucleic acid-binding proteins"/>
    <property type="match status" value="1"/>
</dbReference>
<dbReference type="SUPFAM" id="SSF50249">
    <property type="entry name" value="Nucleic acid-binding proteins"/>
    <property type="match status" value="1"/>
</dbReference>
<dbReference type="InterPro" id="IPR014892">
    <property type="entry name" value="RPA_C"/>
</dbReference>
<feature type="compositionally biased region" description="Polar residues" evidence="6">
    <location>
        <begin position="26"/>
        <end position="44"/>
    </location>
</feature>
<dbReference type="OrthoDB" id="25571at2759"/>
<dbReference type="SUPFAM" id="SSF46785">
    <property type="entry name" value="Winged helix' DNA-binding domain"/>
    <property type="match status" value="1"/>
</dbReference>
<dbReference type="GO" id="GO:0000781">
    <property type="term" value="C:chromosome, telomeric region"/>
    <property type="evidence" value="ECO:0007669"/>
    <property type="project" value="TreeGrafter"/>
</dbReference>
<comment type="similarity">
    <text evidence="2">Belongs to the replication factor A protein 2 family.</text>
</comment>
<dbReference type="PIRSF" id="PIRSF036949">
    <property type="entry name" value="RPA32"/>
    <property type="match status" value="1"/>
</dbReference>
<dbReference type="CDD" id="cd04478">
    <property type="entry name" value="RPA2_DBD_D"/>
    <property type="match status" value="1"/>
</dbReference>
<dbReference type="Pfam" id="PF08784">
    <property type="entry name" value="RPA_C"/>
    <property type="match status" value="1"/>
</dbReference>
<dbReference type="AlphaFoldDB" id="A0A4R0RIC4"/>
<evidence type="ECO:0000256" key="5">
    <source>
        <dbReference type="ARBA" id="ARBA00023242"/>
    </source>
</evidence>
<keyword evidence="4" id="KW-0238">DNA-binding</keyword>
<evidence type="ECO:0000259" key="7">
    <source>
        <dbReference type="Pfam" id="PF08784"/>
    </source>
</evidence>
<comment type="caution">
    <text evidence="8">The sequence shown here is derived from an EMBL/GenBank/DDBJ whole genome shotgun (WGS) entry which is preliminary data.</text>
</comment>
<dbReference type="GO" id="GO:0035861">
    <property type="term" value="C:site of double-strand break"/>
    <property type="evidence" value="ECO:0007669"/>
    <property type="project" value="TreeGrafter"/>
</dbReference>
<dbReference type="InterPro" id="IPR014646">
    <property type="entry name" value="Rfa2/RPA32"/>
</dbReference>
<evidence type="ECO:0000256" key="3">
    <source>
        <dbReference type="ARBA" id="ARBA00022705"/>
    </source>
</evidence>
<dbReference type="GO" id="GO:0003697">
    <property type="term" value="F:single-stranded DNA binding"/>
    <property type="evidence" value="ECO:0007669"/>
    <property type="project" value="TreeGrafter"/>
</dbReference>
<keyword evidence="5" id="KW-0539">Nucleus</keyword>
<keyword evidence="3" id="KW-0235">DNA replication</keyword>
<evidence type="ECO:0000256" key="2">
    <source>
        <dbReference type="ARBA" id="ARBA00007815"/>
    </source>
</evidence>
<evidence type="ECO:0000256" key="6">
    <source>
        <dbReference type="SAM" id="MobiDB-lite"/>
    </source>
</evidence>
<dbReference type="PANTHER" id="PTHR13989:SF16">
    <property type="entry name" value="REPLICATION PROTEIN A2"/>
    <property type="match status" value="1"/>
</dbReference>
<proteinExistence type="inferred from homology"/>
<dbReference type="Gene3D" id="1.10.10.10">
    <property type="entry name" value="Winged helix-like DNA-binding domain superfamily/Winged helix DNA-binding domain"/>
    <property type="match status" value="1"/>
</dbReference>
<dbReference type="GO" id="GO:0005662">
    <property type="term" value="C:DNA replication factor A complex"/>
    <property type="evidence" value="ECO:0007669"/>
    <property type="project" value="TreeGrafter"/>
</dbReference>
<evidence type="ECO:0000256" key="4">
    <source>
        <dbReference type="ARBA" id="ARBA00023125"/>
    </source>
</evidence>
<keyword evidence="9" id="KW-1185">Reference proteome</keyword>
<feature type="domain" description="Replication protein A C-terminal" evidence="7">
    <location>
        <begin position="170"/>
        <end position="268"/>
    </location>
</feature>
<name>A0A4R0RIC4_9APHY</name>
<dbReference type="InterPro" id="IPR040260">
    <property type="entry name" value="RFA2-like"/>
</dbReference>
<dbReference type="GO" id="GO:0000724">
    <property type="term" value="P:double-strand break repair via homologous recombination"/>
    <property type="evidence" value="ECO:0007669"/>
    <property type="project" value="TreeGrafter"/>
</dbReference>
<gene>
    <name evidence="8" type="primary">RFA2_1</name>
    <name evidence="8" type="ORF">EIP91_003820</name>
</gene>
<organism evidence="8 9">
    <name type="scientific">Steccherinum ochraceum</name>
    <dbReference type="NCBI Taxonomy" id="92696"/>
    <lineage>
        <taxon>Eukaryota</taxon>
        <taxon>Fungi</taxon>
        <taxon>Dikarya</taxon>
        <taxon>Basidiomycota</taxon>
        <taxon>Agaricomycotina</taxon>
        <taxon>Agaricomycetes</taxon>
        <taxon>Polyporales</taxon>
        <taxon>Steccherinaceae</taxon>
        <taxon>Steccherinum</taxon>
    </lineage>
</organism>
<dbReference type="STRING" id="92696.A0A4R0RIC4"/>
<feature type="region of interest" description="Disordered" evidence="6">
    <location>
        <begin position="20"/>
        <end position="44"/>
    </location>
</feature>
<reference evidence="8 9" key="1">
    <citation type="submission" date="2018-11" db="EMBL/GenBank/DDBJ databases">
        <title>Genome assembly of Steccherinum ochraceum LE-BIN_3174, the white-rot fungus of the Steccherinaceae family (The Residual Polyporoid clade, Polyporales, Basidiomycota).</title>
        <authorList>
            <person name="Fedorova T.V."/>
            <person name="Glazunova O.A."/>
            <person name="Landesman E.O."/>
            <person name="Moiseenko K.V."/>
            <person name="Psurtseva N.V."/>
            <person name="Savinova O.S."/>
            <person name="Shakhova N.V."/>
            <person name="Tyazhelova T.V."/>
            <person name="Vasina D.V."/>
        </authorList>
    </citation>
    <scope>NUCLEOTIDE SEQUENCE [LARGE SCALE GENOMIC DNA]</scope>
    <source>
        <strain evidence="8 9">LE-BIN_3174</strain>
    </source>
</reference>
<evidence type="ECO:0000313" key="8">
    <source>
        <dbReference type="EMBL" id="TCD64659.1"/>
    </source>
</evidence>
<feature type="region of interest" description="Disordered" evidence="6">
    <location>
        <begin position="174"/>
        <end position="208"/>
    </location>
</feature>
<dbReference type="InterPro" id="IPR012340">
    <property type="entry name" value="NA-bd_OB-fold"/>
</dbReference>
<dbReference type="EMBL" id="RWJN01000223">
    <property type="protein sequence ID" value="TCD64659.1"/>
    <property type="molecule type" value="Genomic_DNA"/>
</dbReference>
<dbReference type="InterPro" id="IPR036390">
    <property type="entry name" value="WH_DNA-bd_sf"/>
</dbReference>
<dbReference type="GO" id="GO:0006289">
    <property type="term" value="P:nucleotide-excision repair"/>
    <property type="evidence" value="ECO:0007669"/>
    <property type="project" value="TreeGrafter"/>
</dbReference>
<dbReference type="Proteomes" id="UP000292702">
    <property type="component" value="Unassembled WGS sequence"/>
</dbReference>